<name>A0ABW0I3V2_9BACT</name>
<keyword evidence="2" id="KW-1185">Reference proteome</keyword>
<dbReference type="InterPro" id="IPR036514">
    <property type="entry name" value="SGNH_hydro_sf"/>
</dbReference>
<dbReference type="SUPFAM" id="SSF52266">
    <property type="entry name" value="SGNH hydrolase"/>
    <property type="match status" value="1"/>
</dbReference>
<dbReference type="Proteomes" id="UP001596106">
    <property type="component" value="Unassembled WGS sequence"/>
</dbReference>
<dbReference type="EMBL" id="JBHSMA010000001">
    <property type="protein sequence ID" value="MFC5408024.1"/>
    <property type="molecule type" value="Genomic_DNA"/>
</dbReference>
<dbReference type="RefSeq" id="WP_379840713.1">
    <property type="nucleotide sequence ID" value="NZ_JBHSMA010000001.1"/>
</dbReference>
<evidence type="ECO:0008006" key="3">
    <source>
        <dbReference type="Google" id="ProtNLM"/>
    </source>
</evidence>
<evidence type="ECO:0000313" key="1">
    <source>
        <dbReference type="EMBL" id="MFC5408024.1"/>
    </source>
</evidence>
<dbReference type="Gene3D" id="3.40.50.1110">
    <property type="entry name" value="SGNH hydrolase"/>
    <property type="match status" value="1"/>
</dbReference>
<evidence type="ECO:0000313" key="2">
    <source>
        <dbReference type="Proteomes" id="UP001596106"/>
    </source>
</evidence>
<accession>A0ABW0I3V2</accession>
<comment type="caution">
    <text evidence="1">The sequence shown here is derived from an EMBL/GenBank/DDBJ whole genome shotgun (WGS) entry which is preliminary data.</text>
</comment>
<sequence>MTQVIKIPYKRGRDGRPVEFSIDVTTIRYKYQGEDNSKWRALGNIQGPNGWLPVLGGVSDGERRLLRVVDWAGGAGVKPPIGVYLSEDGYTTDSAQAVSIRGERGPRPDHQWVGTVLKVQHADGTLDDGVNLKGEKGDTGDKWVNWQGAWQANTPYEAGDGVENEGNSYRRKTDGTDTVFNLADWDLLAQGGTVANGTVTNDKLSGDVAFKNYPWATTANPISSLRNGIPDLKLYGVDPSKLYTISNLRRNSGANWQVTIQEWTGSALGPVVFNWQQTDYTETTDTTTITIYGSGNLRAEVSVKWSAMSSTVNNTGMTYPTSGIHPKTYQADPYSLINKTVLRNFPWVPSATPTAQIRAGIRDISLYGVDVSKMYTLGIVKRNASNVWQLSIYEWTGSALGSLVFNFQQTGYTEPGAGIDTIKITTGGGLVAVIVVDWSQLTGVNSTGIGYNTAGISPLCYQSSVAGLLTAGSVTETSLAPGAASTTKIPDAAVTIPKLESAVVLKNYPWQVAATPSAVLRASILDVKLFNVPSGKLYALSTFRRNVTVSGVPATWQIIIQEWNGSSLGATAFSWSKVNYVPGADIETIAISGSGKLCEITIDWTQVTEGLNISGASFNSAGISPRCSRSAKPVAAAMDVVLPPKLHLINGAQYWFYDDAIVRNSYVFEREPLKIDLSATRISDGTAITPFSYMQGQGVITGGENFNLTVKVQDYSAGGRDPYTAYQKTIQVASKAKPTGATINLLLITDSFFDAQWGDGAMAYLNQFALADGNTINFKGTRTSYGYRGECYAGWSEVTFLTKYIPTANRANVNAAGSDPNLHSPFLFSTDDTPANAVFDFAQYRTSYGIGAVDVVCFHLGVNGGDGTQMNQMIASIKADLPACKILVCMVPPAEKNRAGFDSVNRQGGRLIQNDNYISKFGNREAEGIYLVPVHMSFNREYGYAFANAERMQFNLNSAPARVVQTDHHPNASGMKAEAYAIYNYLMYVVV</sequence>
<gene>
    <name evidence="1" type="ORF">ACFPMF_01795</name>
</gene>
<organism evidence="1 2">
    <name type="scientific">Larkinella bovis</name>
    <dbReference type="NCBI Taxonomy" id="683041"/>
    <lineage>
        <taxon>Bacteria</taxon>
        <taxon>Pseudomonadati</taxon>
        <taxon>Bacteroidota</taxon>
        <taxon>Cytophagia</taxon>
        <taxon>Cytophagales</taxon>
        <taxon>Spirosomataceae</taxon>
        <taxon>Larkinella</taxon>
    </lineage>
</organism>
<protein>
    <recommendedName>
        <fullName evidence="3">SGNH/GDSL hydrolase family protein</fullName>
    </recommendedName>
</protein>
<reference evidence="2" key="1">
    <citation type="journal article" date="2019" name="Int. J. Syst. Evol. Microbiol.">
        <title>The Global Catalogue of Microorganisms (GCM) 10K type strain sequencing project: providing services to taxonomists for standard genome sequencing and annotation.</title>
        <authorList>
            <consortium name="The Broad Institute Genomics Platform"/>
            <consortium name="The Broad Institute Genome Sequencing Center for Infectious Disease"/>
            <person name="Wu L."/>
            <person name="Ma J."/>
        </authorList>
    </citation>
    <scope>NUCLEOTIDE SEQUENCE [LARGE SCALE GENOMIC DNA]</scope>
    <source>
        <strain evidence="2">CCUG 55250</strain>
    </source>
</reference>
<proteinExistence type="predicted"/>